<reference evidence="1 2" key="1">
    <citation type="journal article" date="2011" name="Science">
        <title>The ecoresponsive genome of Daphnia pulex.</title>
        <authorList>
            <person name="Colbourne J.K."/>
            <person name="Pfrender M.E."/>
            <person name="Gilbert D."/>
            <person name="Thomas W.K."/>
            <person name="Tucker A."/>
            <person name="Oakley T.H."/>
            <person name="Tokishita S."/>
            <person name="Aerts A."/>
            <person name="Arnold G.J."/>
            <person name="Basu M.K."/>
            <person name="Bauer D.J."/>
            <person name="Caceres C.E."/>
            <person name="Carmel L."/>
            <person name="Casola C."/>
            <person name="Choi J.H."/>
            <person name="Detter J.C."/>
            <person name="Dong Q."/>
            <person name="Dusheyko S."/>
            <person name="Eads B.D."/>
            <person name="Frohlich T."/>
            <person name="Geiler-Samerotte K.A."/>
            <person name="Gerlach D."/>
            <person name="Hatcher P."/>
            <person name="Jogdeo S."/>
            <person name="Krijgsveld J."/>
            <person name="Kriventseva E.V."/>
            <person name="Kultz D."/>
            <person name="Laforsch C."/>
            <person name="Lindquist E."/>
            <person name="Lopez J."/>
            <person name="Manak J.R."/>
            <person name="Muller J."/>
            <person name="Pangilinan J."/>
            <person name="Patwardhan R.P."/>
            <person name="Pitluck S."/>
            <person name="Pritham E.J."/>
            <person name="Rechtsteiner A."/>
            <person name="Rho M."/>
            <person name="Rogozin I.B."/>
            <person name="Sakarya O."/>
            <person name="Salamov A."/>
            <person name="Schaack S."/>
            <person name="Shapiro H."/>
            <person name="Shiga Y."/>
            <person name="Skalitzky C."/>
            <person name="Smith Z."/>
            <person name="Souvorov A."/>
            <person name="Sung W."/>
            <person name="Tang Z."/>
            <person name="Tsuchiya D."/>
            <person name="Tu H."/>
            <person name="Vos H."/>
            <person name="Wang M."/>
            <person name="Wolf Y.I."/>
            <person name="Yamagata H."/>
            <person name="Yamada T."/>
            <person name="Ye Y."/>
            <person name="Shaw J.R."/>
            <person name="Andrews J."/>
            <person name="Crease T.J."/>
            <person name="Tang H."/>
            <person name="Lucas S.M."/>
            <person name="Robertson H.M."/>
            <person name="Bork P."/>
            <person name="Koonin E.V."/>
            <person name="Zdobnov E.M."/>
            <person name="Grigoriev I.V."/>
            <person name="Lynch M."/>
            <person name="Boore J.L."/>
        </authorList>
    </citation>
    <scope>NUCLEOTIDE SEQUENCE [LARGE SCALE GENOMIC DNA]</scope>
</reference>
<evidence type="ECO:0000313" key="1">
    <source>
        <dbReference type="EMBL" id="EFX82138.1"/>
    </source>
</evidence>
<gene>
    <name evidence="1" type="ORF">DAPPUDRAFT_241250</name>
</gene>
<protein>
    <submittedName>
        <fullName evidence="1">Uncharacterized protein</fullName>
    </submittedName>
</protein>
<dbReference type="KEGG" id="dpx:DAPPUDRAFT_241250"/>
<name>E9GDT3_DAPPU</name>
<dbReference type="AlphaFoldDB" id="E9GDT3"/>
<dbReference type="InParanoid" id="E9GDT3"/>
<dbReference type="HOGENOM" id="CLU_1231014_0_0_1"/>
<organism evidence="1 2">
    <name type="scientific">Daphnia pulex</name>
    <name type="common">Water flea</name>
    <dbReference type="NCBI Taxonomy" id="6669"/>
    <lineage>
        <taxon>Eukaryota</taxon>
        <taxon>Metazoa</taxon>
        <taxon>Ecdysozoa</taxon>
        <taxon>Arthropoda</taxon>
        <taxon>Crustacea</taxon>
        <taxon>Branchiopoda</taxon>
        <taxon>Diplostraca</taxon>
        <taxon>Cladocera</taxon>
        <taxon>Anomopoda</taxon>
        <taxon>Daphniidae</taxon>
        <taxon>Daphnia</taxon>
    </lineage>
</organism>
<keyword evidence="2" id="KW-1185">Reference proteome</keyword>
<dbReference type="PANTHER" id="PTHR23263:SF124">
    <property type="entry name" value="SMALL PROLINE-RICH PROTEIN 3"/>
    <property type="match status" value="1"/>
</dbReference>
<dbReference type="PANTHER" id="PTHR23263">
    <property type="entry name" value="SMALL PROLINE-RICH PROTEIN"/>
    <property type="match status" value="1"/>
</dbReference>
<proteinExistence type="predicted"/>
<evidence type="ECO:0000313" key="2">
    <source>
        <dbReference type="Proteomes" id="UP000000305"/>
    </source>
</evidence>
<dbReference type="PhylomeDB" id="E9GDT3"/>
<sequence length="225" mass="25439">MAYNSFGNCSGSKAHSLANSGYRTATLPPYYTTAPYATTGYFTTKAPEYHAAAYDAYELHHQRACRLHLGFQYAGCQTGEPPPYYTTYATTNYYTIKAPEYYTTTCAAPSCTTKLPETGVLHDYVSCPVLRDRGSQYYSAPSSTMTTEEVKYCYPTAAPSYYIDLNDYTDAIANYAKTYATPRYCTTEVEYYTTTNAAPVYYNDEPQYYSSLSYYRTETSDYYTT</sequence>
<accession>E9GDT3</accession>
<dbReference type="Proteomes" id="UP000000305">
    <property type="component" value="Unassembled WGS sequence"/>
</dbReference>
<dbReference type="EMBL" id="GL732540">
    <property type="protein sequence ID" value="EFX82138.1"/>
    <property type="molecule type" value="Genomic_DNA"/>
</dbReference>